<dbReference type="GO" id="GO:0004252">
    <property type="term" value="F:serine-type endopeptidase activity"/>
    <property type="evidence" value="ECO:0007669"/>
    <property type="project" value="UniProtKB-UniRule"/>
</dbReference>
<proteinExistence type="inferred from homology"/>
<keyword evidence="4 5" id="KW-0720">Serine protease</keyword>
<dbReference type="GO" id="GO:0006508">
    <property type="term" value="P:proteolysis"/>
    <property type="evidence" value="ECO:0007669"/>
    <property type="project" value="UniProtKB-KW"/>
</dbReference>
<dbReference type="InterPro" id="IPR015500">
    <property type="entry name" value="Peptidase_S8_subtilisin-rel"/>
</dbReference>
<feature type="active site" description="Charge relay system" evidence="5">
    <location>
        <position position="166"/>
    </location>
</feature>
<dbReference type="PROSITE" id="PS00138">
    <property type="entry name" value="SUBTILASE_SER"/>
    <property type="match status" value="1"/>
</dbReference>
<evidence type="ECO:0000313" key="9">
    <source>
        <dbReference type="EMBL" id="MDA0180439.1"/>
    </source>
</evidence>
<feature type="active site" description="Charge relay system" evidence="5">
    <location>
        <position position="324"/>
    </location>
</feature>
<protein>
    <submittedName>
        <fullName evidence="9">S8 family serine peptidase</fullName>
    </submittedName>
</protein>
<feature type="signal peptide" evidence="7">
    <location>
        <begin position="1"/>
        <end position="19"/>
    </location>
</feature>
<dbReference type="PRINTS" id="PR00723">
    <property type="entry name" value="SUBTILISIN"/>
</dbReference>
<name>A0A9X3S6Y5_9ACTN</name>
<feature type="compositionally biased region" description="Low complexity" evidence="6">
    <location>
        <begin position="401"/>
        <end position="417"/>
    </location>
</feature>
<evidence type="ECO:0000256" key="5">
    <source>
        <dbReference type="PROSITE-ProRule" id="PRU01240"/>
    </source>
</evidence>
<evidence type="ECO:0000256" key="4">
    <source>
        <dbReference type="ARBA" id="ARBA00022825"/>
    </source>
</evidence>
<dbReference type="Proteomes" id="UP001147653">
    <property type="component" value="Unassembled WGS sequence"/>
</dbReference>
<feature type="domain" description="Peptidase S8/S53" evidence="8">
    <location>
        <begin position="104"/>
        <end position="360"/>
    </location>
</feature>
<keyword evidence="10" id="KW-1185">Reference proteome</keyword>
<organism evidence="9 10">
    <name type="scientific">Solirubrobacter phytolaccae</name>
    <dbReference type="NCBI Taxonomy" id="1404360"/>
    <lineage>
        <taxon>Bacteria</taxon>
        <taxon>Bacillati</taxon>
        <taxon>Actinomycetota</taxon>
        <taxon>Thermoleophilia</taxon>
        <taxon>Solirubrobacterales</taxon>
        <taxon>Solirubrobacteraceae</taxon>
        <taxon>Solirubrobacter</taxon>
    </lineage>
</organism>
<comment type="similarity">
    <text evidence="1 5">Belongs to the peptidase S8 family.</text>
</comment>
<dbReference type="InterPro" id="IPR023828">
    <property type="entry name" value="Peptidase_S8_Ser-AS"/>
</dbReference>
<dbReference type="EMBL" id="JAPDDP010000012">
    <property type="protein sequence ID" value="MDA0180439.1"/>
    <property type="molecule type" value="Genomic_DNA"/>
</dbReference>
<dbReference type="Gene3D" id="3.40.50.200">
    <property type="entry name" value="Peptidase S8/S53 domain"/>
    <property type="match status" value="1"/>
</dbReference>
<reference evidence="9" key="1">
    <citation type="submission" date="2022-10" db="EMBL/GenBank/DDBJ databases">
        <title>The WGS of Solirubrobacter phytolaccae KCTC 29190.</title>
        <authorList>
            <person name="Jiang Z."/>
        </authorList>
    </citation>
    <scope>NUCLEOTIDE SEQUENCE</scope>
    <source>
        <strain evidence="9">KCTC 29190</strain>
    </source>
</reference>
<evidence type="ECO:0000256" key="2">
    <source>
        <dbReference type="ARBA" id="ARBA00022670"/>
    </source>
</evidence>
<dbReference type="Pfam" id="PF00082">
    <property type="entry name" value="Peptidase_S8"/>
    <property type="match status" value="1"/>
</dbReference>
<dbReference type="PANTHER" id="PTHR43806:SF11">
    <property type="entry name" value="CEREVISIN-RELATED"/>
    <property type="match status" value="1"/>
</dbReference>
<feature type="region of interest" description="Disordered" evidence="6">
    <location>
        <begin position="389"/>
        <end position="417"/>
    </location>
</feature>
<accession>A0A9X3S6Y5</accession>
<feature type="active site" description="Charge relay system" evidence="5">
    <location>
        <position position="110"/>
    </location>
</feature>
<dbReference type="PROSITE" id="PS51892">
    <property type="entry name" value="SUBTILASE"/>
    <property type="match status" value="1"/>
</dbReference>
<keyword evidence="7" id="KW-0732">Signal</keyword>
<gene>
    <name evidence="9" type="ORF">OJ997_09055</name>
</gene>
<dbReference type="InterPro" id="IPR000209">
    <property type="entry name" value="Peptidase_S8/S53_dom"/>
</dbReference>
<dbReference type="InterPro" id="IPR050131">
    <property type="entry name" value="Peptidase_S8_subtilisin-like"/>
</dbReference>
<evidence type="ECO:0000256" key="7">
    <source>
        <dbReference type="SAM" id="SignalP"/>
    </source>
</evidence>
<evidence type="ECO:0000313" key="10">
    <source>
        <dbReference type="Proteomes" id="UP001147653"/>
    </source>
</evidence>
<keyword evidence="2 5" id="KW-0645">Protease</keyword>
<evidence type="ECO:0000259" key="8">
    <source>
        <dbReference type="Pfam" id="PF00082"/>
    </source>
</evidence>
<keyword evidence="3 5" id="KW-0378">Hydrolase</keyword>
<comment type="caution">
    <text evidence="9">The sequence shown here is derived from an EMBL/GenBank/DDBJ whole genome shotgun (WGS) entry which is preliminary data.</text>
</comment>
<evidence type="ECO:0000256" key="6">
    <source>
        <dbReference type="SAM" id="MobiDB-lite"/>
    </source>
</evidence>
<dbReference type="AlphaFoldDB" id="A0A9X3S6Y5"/>
<dbReference type="InterPro" id="IPR036852">
    <property type="entry name" value="Peptidase_S8/S53_dom_sf"/>
</dbReference>
<dbReference type="RefSeq" id="WP_270024747.1">
    <property type="nucleotide sequence ID" value="NZ_JAPDDP010000012.1"/>
</dbReference>
<evidence type="ECO:0000256" key="3">
    <source>
        <dbReference type="ARBA" id="ARBA00022801"/>
    </source>
</evidence>
<dbReference type="SUPFAM" id="SSF52743">
    <property type="entry name" value="Subtilisin-like"/>
    <property type="match status" value="1"/>
</dbReference>
<sequence length="509" mass="50414">MIAIFTLALALLPASSAHAADTVPGQVLVRYEGASTPTVVRVADAEQAIAAFERSARVAYAEPVYRTQATATPPNPSFGEQWHLRDSTQLTRAWNLAGAGAPSVLVANVDSGVNFAHPALAGAPLWTNGAEDPGNGVDDDGNGCVDDIHGCDFVEGDGDPTDRNGHGTATAGIISAAWSGTVKYAGIAPSSSLIVARALDADGYGTTAGLAAALDYVADRGARVINISITGPASQAVTDVIRSHPDALFVAAAGNAGADDDAGGNAYPCADPAPNVLCVGAVDQAGALAAFSNYGAGSVDLAAPGVRIATLNLNGYSNGWSGTSIAAPIVAGAAALGFAADHGATVARVKAALLNTATPAASLAGKTVSGGRLNAYAALAALTGRSDNADAPTGSAGDGETAVPTAPTPTTASTTAVAPTPAGTLKVATTAKKKGSKAIVVKLSCSGKAGCNGKLAAVGNKRSISYNLNAGTKTSVTVPVTLKKKSKSVALVTTVRGASLRLVVKLAKR</sequence>
<feature type="chain" id="PRO_5040810749" evidence="7">
    <location>
        <begin position="20"/>
        <end position="509"/>
    </location>
</feature>
<evidence type="ECO:0000256" key="1">
    <source>
        <dbReference type="ARBA" id="ARBA00011073"/>
    </source>
</evidence>
<dbReference type="PANTHER" id="PTHR43806">
    <property type="entry name" value="PEPTIDASE S8"/>
    <property type="match status" value="1"/>
</dbReference>